<name>A0A842HX11_9SPHN</name>
<dbReference type="EMBL" id="JACJVJ010000001">
    <property type="protein sequence ID" value="MBC2776871.1"/>
    <property type="molecule type" value="Genomic_DNA"/>
</dbReference>
<organism evidence="3 4">
    <name type="scientific">Parasphingopyxis marina</name>
    <dbReference type="NCBI Taxonomy" id="2761622"/>
    <lineage>
        <taxon>Bacteria</taxon>
        <taxon>Pseudomonadati</taxon>
        <taxon>Pseudomonadota</taxon>
        <taxon>Alphaproteobacteria</taxon>
        <taxon>Sphingomonadales</taxon>
        <taxon>Sphingomonadaceae</taxon>
        <taxon>Parasphingopyxis</taxon>
    </lineage>
</organism>
<protein>
    <submittedName>
        <fullName evidence="3">Polymer-forming cytoskeletal protein</fullName>
    </submittedName>
</protein>
<proteinExistence type="inferred from homology"/>
<sequence length="162" mass="16712">MFSKSNPAPSEEMAIPSSSANSSTFSVIGADVTVSGDIDATVDLHVDGRVEGDIRCATLVQGSNSMIKGGISAEQARISGNVEGSITAKELIVEASAKVVGDVTYEKLSISPGGHVEGSFRHKSSGTLKKEDPQDPSLKLVDQQSKVPGSPSQEPAKVSTAI</sequence>
<feature type="region of interest" description="Disordered" evidence="2">
    <location>
        <begin position="111"/>
        <end position="162"/>
    </location>
</feature>
<dbReference type="Pfam" id="PF04519">
    <property type="entry name" value="Bactofilin"/>
    <property type="match status" value="1"/>
</dbReference>
<dbReference type="AlphaFoldDB" id="A0A842HX11"/>
<accession>A0A842HX11</accession>
<gene>
    <name evidence="3" type="ORF">H6P80_04480</name>
</gene>
<dbReference type="InterPro" id="IPR007607">
    <property type="entry name" value="BacA/B"/>
</dbReference>
<evidence type="ECO:0000256" key="1">
    <source>
        <dbReference type="ARBA" id="ARBA00044755"/>
    </source>
</evidence>
<keyword evidence="4" id="KW-1185">Reference proteome</keyword>
<dbReference type="Proteomes" id="UP000564378">
    <property type="component" value="Unassembled WGS sequence"/>
</dbReference>
<reference evidence="3 4" key="1">
    <citation type="submission" date="2020-08" db="EMBL/GenBank/DDBJ databases">
        <title>Draft genome sequence of Parasphingopyxis sp. GrpM-11.</title>
        <authorList>
            <person name="Oh J."/>
            <person name="Roh D.-H."/>
        </authorList>
    </citation>
    <scope>NUCLEOTIDE SEQUENCE [LARGE SCALE GENOMIC DNA]</scope>
    <source>
        <strain evidence="3 4">GrpM-11</strain>
    </source>
</reference>
<comment type="caution">
    <text evidence="3">The sequence shown here is derived from an EMBL/GenBank/DDBJ whole genome shotgun (WGS) entry which is preliminary data.</text>
</comment>
<evidence type="ECO:0000313" key="3">
    <source>
        <dbReference type="EMBL" id="MBC2776871.1"/>
    </source>
</evidence>
<dbReference type="PANTHER" id="PTHR35024">
    <property type="entry name" value="HYPOTHETICAL CYTOSOLIC PROTEIN"/>
    <property type="match status" value="1"/>
</dbReference>
<evidence type="ECO:0000256" key="2">
    <source>
        <dbReference type="SAM" id="MobiDB-lite"/>
    </source>
</evidence>
<comment type="similarity">
    <text evidence="1">Belongs to the bactofilin family.</text>
</comment>
<feature type="compositionally biased region" description="Polar residues" evidence="2">
    <location>
        <begin position="142"/>
        <end position="153"/>
    </location>
</feature>
<feature type="region of interest" description="Disordered" evidence="2">
    <location>
        <begin position="1"/>
        <end position="22"/>
    </location>
</feature>
<evidence type="ECO:0000313" key="4">
    <source>
        <dbReference type="Proteomes" id="UP000564378"/>
    </source>
</evidence>
<dbReference type="PANTHER" id="PTHR35024:SF4">
    <property type="entry name" value="POLYMER-FORMING CYTOSKELETAL PROTEIN"/>
    <property type="match status" value="1"/>
</dbReference>